<organism evidence="1 2">
    <name type="scientific">Hydrogenophaga pseudoflava</name>
    <name type="common">Pseudomonas carboxydoflava</name>
    <dbReference type="NCBI Taxonomy" id="47421"/>
    <lineage>
        <taxon>Bacteria</taxon>
        <taxon>Pseudomonadati</taxon>
        <taxon>Pseudomonadota</taxon>
        <taxon>Betaproteobacteria</taxon>
        <taxon>Burkholderiales</taxon>
        <taxon>Comamonadaceae</taxon>
        <taxon>Hydrogenophaga</taxon>
    </lineage>
</organism>
<name>A0A4P6X6F4_HYDPS</name>
<dbReference type="EMBL" id="CP037867">
    <property type="protein sequence ID" value="QBM29294.1"/>
    <property type="molecule type" value="Genomic_DNA"/>
</dbReference>
<evidence type="ECO:0000313" key="2">
    <source>
        <dbReference type="Proteomes" id="UP000293912"/>
    </source>
</evidence>
<dbReference type="Proteomes" id="UP000293912">
    <property type="component" value="Chromosome"/>
</dbReference>
<dbReference type="KEGG" id="hpse:HPF_16500"/>
<dbReference type="SUPFAM" id="SSF54637">
    <property type="entry name" value="Thioesterase/thiol ester dehydrase-isomerase"/>
    <property type="match status" value="1"/>
</dbReference>
<dbReference type="PANTHER" id="PTHR31793:SF24">
    <property type="entry name" value="LONG-CHAIN ACYL-COA THIOESTERASE FADM"/>
    <property type="match status" value="1"/>
</dbReference>
<dbReference type="Gene3D" id="3.10.129.10">
    <property type="entry name" value="Hotdog Thioesterase"/>
    <property type="match status" value="1"/>
</dbReference>
<protein>
    <submittedName>
        <fullName evidence="1">Thioesterase superfamily protein</fullName>
    </submittedName>
</protein>
<proteinExistence type="predicted"/>
<gene>
    <name evidence="1" type="ORF">HPF_16500</name>
</gene>
<keyword evidence="2" id="KW-1185">Reference proteome</keyword>
<dbReference type="Pfam" id="PF13279">
    <property type="entry name" value="4HBT_2"/>
    <property type="match status" value="1"/>
</dbReference>
<dbReference type="RefSeq" id="WP_127805172.1">
    <property type="nucleotide sequence ID" value="NZ_CP037867.1"/>
</dbReference>
<dbReference type="PANTHER" id="PTHR31793">
    <property type="entry name" value="4-HYDROXYBENZOYL-COA THIOESTERASE FAMILY MEMBER"/>
    <property type="match status" value="1"/>
</dbReference>
<evidence type="ECO:0000313" key="1">
    <source>
        <dbReference type="EMBL" id="QBM29294.1"/>
    </source>
</evidence>
<dbReference type="CDD" id="cd00586">
    <property type="entry name" value="4HBT"/>
    <property type="match status" value="1"/>
</dbReference>
<dbReference type="GO" id="GO:0047617">
    <property type="term" value="F:fatty acyl-CoA hydrolase activity"/>
    <property type="evidence" value="ECO:0007669"/>
    <property type="project" value="TreeGrafter"/>
</dbReference>
<dbReference type="InterPro" id="IPR029069">
    <property type="entry name" value="HotDog_dom_sf"/>
</dbReference>
<dbReference type="InterPro" id="IPR050563">
    <property type="entry name" value="4-hydroxybenzoyl-CoA_TE"/>
</dbReference>
<reference evidence="1 2" key="1">
    <citation type="submission" date="2019-03" db="EMBL/GenBank/DDBJ databases">
        <authorList>
            <person name="Sebastian G."/>
            <person name="Baumann P."/>
            <person name="Ruckert C."/>
            <person name="Kalinowski J."/>
            <person name="Nebel B."/>
            <person name="Takors R."/>
            <person name="Blombach B."/>
        </authorList>
    </citation>
    <scope>NUCLEOTIDE SEQUENCE [LARGE SCALE GENOMIC DNA]</scope>
    <source>
        <strain evidence="1 2">DSM 1084</strain>
    </source>
</reference>
<dbReference type="AlphaFoldDB" id="A0A4P6X6F4"/>
<sequence>MKLELPAEKRLVHEIVVPIRWGDMDAMGHVNNTIYFRYMEIARLDWFFGLGLPADPQGEGPVIVNAFCNFIRQFEFPGDVLVRTYVGTMGRTSFDTFHEMLRTDDPVTVCANGGATVVWVDFPRQKSVPMSDQARALIEGAGHPPLLGR</sequence>
<accession>A0A4P6X6F4</accession>